<dbReference type="PANTHER" id="PTHR28640:SF1">
    <property type="entry name" value="ADP-RIBOSYLATION FACTOR-LIKE PROTEIN 6-INTERACTING PROTEIN 6"/>
    <property type="match status" value="1"/>
</dbReference>
<gene>
    <name evidence="2" type="ORF">g.26403</name>
</gene>
<keyword evidence="1" id="KW-0812">Transmembrane</keyword>
<feature type="transmembrane region" description="Helical" evidence="1">
    <location>
        <begin position="21"/>
        <end position="46"/>
    </location>
</feature>
<protein>
    <submittedName>
        <fullName evidence="2">Uncharacterized protein</fullName>
    </submittedName>
</protein>
<dbReference type="Pfam" id="PF15062">
    <property type="entry name" value="ARL6IP6"/>
    <property type="match status" value="1"/>
</dbReference>
<evidence type="ECO:0000313" key="2">
    <source>
        <dbReference type="EMBL" id="JAS75716.1"/>
    </source>
</evidence>
<dbReference type="AlphaFoldDB" id="A0A1B6HM43"/>
<keyword evidence="1" id="KW-1133">Transmembrane helix</keyword>
<keyword evidence="1" id="KW-0472">Membrane</keyword>
<proteinExistence type="predicted"/>
<name>A0A1B6HM43_9HEMI</name>
<dbReference type="PANTHER" id="PTHR28640">
    <property type="entry name" value="ADP-RIBOSYLATION FACTOR-LIKE PROTEIN 6-INTERACTING PROTEIN 6"/>
    <property type="match status" value="1"/>
</dbReference>
<dbReference type="InterPro" id="IPR029383">
    <property type="entry name" value="ARL6IP6"/>
</dbReference>
<dbReference type="EMBL" id="GECU01031990">
    <property type="protein sequence ID" value="JAS75716.1"/>
    <property type="molecule type" value="Transcribed_RNA"/>
</dbReference>
<reference evidence="2" key="1">
    <citation type="submission" date="2015-11" db="EMBL/GenBank/DDBJ databases">
        <title>De novo transcriptome assembly of four potential Pierce s Disease insect vectors from Arizona vineyards.</title>
        <authorList>
            <person name="Tassone E.E."/>
        </authorList>
    </citation>
    <scope>NUCLEOTIDE SEQUENCE</scope>
</reference>
<accession>A0A1B6HM43</accession>
<organism evidence="2">
    <name type="scientific">Homalodisca liturata</name>
    <dbReference type="NCBI Taxonomy" id="320908"/>
    <lineage>
        <taxon>Eukaryota</taxon>
        <taxon>Metazoa</taxon>
        <taxon>Ecdysozoa</taxon>
        <taxon>Arthropoda</taxon>
        <taxon>Hexapoda</taxon>
        <taxon>Insecta</taxon>
        <taxon>Pterygota</taxon>
        <taxon>Neoptera</taxon>
        <taxon>Paraneoptera</taxon>
        <taxon>Hemiptera</taxon>
        <taxon>Auchenorrhyncha</taxon>
        <taxon>Membracoidea</taxon>
        <taxon>Cicadellidae</taxon>
        <taxon>Cicadellinae</taxon>
        <taxon>Proconiini</taxon>
        <taxon>Homalodisca</taxon>
    </lineage>
</organism>
<evidence type="ECO:0000256" key="1">
    <source>
        <dbReference type="SAM" id="Phobius"/>
    </source>
</evidence>
<sequence>MPSKTKQKFLQTLHGHRQNSKIIIIEQTTWISIFIFILIKSVVYLWPQDVPQNLPEMLLMLPNLLRTYPIVTGALLSFLTWHIMYLDSAVPGINPPTPLSPVKYRESGVGGLIPGTALSRYMMCQVRKLSKAPVTIGYVLNRFGSISSISGKFCGTS</sequence>
<feature type="transmembrane region" description="Helical" evidence="1">
    <location>
        <begin position="66"/>
        <end position="86"/>
    </location>
</feature>